<keyword evidence="2 7" id="KW-0812">Transmembrane</keyword>
<keyword evidence="3 7" id="KW-1133">Transmembrane helix</keyword>
<keyword evidence="10" id="KW-1185">Reference proteome</keyword>
<name>A0ABP1F216_9FLAO</name>
<evidence type="ECO:0000256" key="5">
    <source>
        <dbReference type="ARBA" id="ARBA00023098"/>
    </source>
</evidence>
<evidence type="ECO:0000256" key="2">
    <source>
        <dbReference type="ARBA" id="ARBA00022692"/>
    </source>
</evidence>
<feature type="transmembrane region" description="Helical" evidence="7">
    <location>
        <begin position="7"/>
        <end position="24"/>
    </location>
</feature>
<reference evidence="9 10" key="1">
    <citation type="submission" date="2024-05" db="EMBL/GenBank/DDBJ databases">
        <authorList>
            <person name="Duchaud E."/>
        </authorList>
    </citation>
    <scope>NUCLEOTIDE SEQUENCE [LARGE SCALE GENOMIC DNA]</scope>
    <source>
        <strain evidence="9">Ena-SAMPLE-TAB-13-05-2024-13:56:06:370-140308</strain>
    </source>
</reference>
<dbReference type="PANTHER" id="PTHR21624">
    <property type="entry name" value="STEROL DESATURASE-RELATED PROTEIN"/>
    <property type="match status" value="1"/>
</dbReference>
<keyword evidence="6 7" id="KW-0472">Membrane</keyword>
<keyword evidence="4 9" id="KW-0560">Oxidoreductase</keyword>
<dbReference type="Pfam" id="PF04116">
    <property type="entry name" value="FA_hydroxylase"/>
    <property type="match status" value="1"/>
</dbReference>
<evidence type="ECO:0000256" key="6">
    <source>
        <dbReference type="ARBA" id="ARBA00023136"/>
    </source>
</evidence>
<evidence type="ECO:0000256" key="4">
    <source>
        <dbReference type="ARBA" id="ARBA00023002"/>
    </source>
</evidence>
<dbReference type="GO" id="GO:0050479">
    <property type="term" value="F:glyceryl-ether monooxygenase activity"/>
    <property type="evidence" value="ECO:0007669"/>
    <property type="project" value="UniProtKB-EC"/>
</dbReference>
<dbReference type="Proteomes" id="UP001497527">
    <property type="component" value="Unassembled WGS sequence"/>
</dbReference>
<evidence type="ECO:0000256" key="3">
    <source>
        <dbReference type="ARBA" id="ARBA00022989"/>
    </source>
</evidence>
<evidence type="ECO:0000256" key="7">
    <source>
        <dbReference type="SAM" id="Phobius"/>
    </source>
</evidence>
<proteinExistence type="predicted"/>
<dbReference type="EC" id="1.14.16.5" evidence="9"/>
<keyword evidence="5" id="KW-0443">Lipid metabolism</keyword>
<evidence type="ECO:0000313" key="9">
    <source>
        <dbReference type="EMBL" id="CAL2104551.1"/>
    </source>
</evidence>
<organism evidence="9 10">
    <name type="scientific">Tenacibaculum polynesiense</name>
    <dbReference type="NCBI Taxonomy" id="3137857"/>
    <lineage>
        <taxon>Bacteria</taxon>
        <taxon>Pseudomonadati</taxon>
        <taxon>Bacteroidota</taxon>
        <taxon>Flavobacteriia</taxon>
        <taxon>Flavobacteriales</taxon>
        <taxon>Flavobacteriaceae</taxon>
        <taxon>Tenacibaculum</taxon>
    </lineage>
</organism>
<comment type="subcellular location">
    <subcellularLocation>
        <location evidence="1">Endomembrane system</location>
        <topology evidence="1">Multi-pass membrane protein</topology>
    </subcellularLocation>
</comment>
<evidence type="ECO:0000256" key="1">
    <source>
        <dbReference type="ARBA" id="ARBA00004127"/>
    </source>
</evidence>
<accession>A0ABP1F216</accession>
<evidence type="ECO:0000259" key="8">
    <source>
        <dbReference type="Pfam" id="PF04116"/>
    </source>
</evidence>
<dbReference type="InterPro" id="IPR006694">
    <property type="entry name" value="Fatty_acid_hydroxylase"/>
</dbReference>
<dbReference type="EMBL" id="CAXJIO010000017">
    <property type="protein sequence ID" value="CAL2104551.1"/>
    <property type="molecule type" value="Genomic_DNA"/>
</dbReference>
<feature type="transmembrane region" description="Helical" evidence="7">
    <location>
        <begin position="119"/>
        <end position="137"/>
    </location>
</feature>
<comment type="caution">
    <text evidence="9">The sequence shown here is derived from an EMBL/GenBank/DDBJ whole genome shotgun (WGS) entry which is preliminary data.</text>
</comment>
<dbReference type="InterPro" id="IPR051689">
    <property type="entry name" value="Sterol_desaturase/TMEM195"/>
</dbReference>
<feature type="transmembrane region" description="Helical" evidence="7">
    <location>
        <begin position="44"/>
        <end position="67"/>
    </location>
</feature>
<keyword evidence="9" id="KW-0503">Monooxygenase</keyword>
<feature type="transmembrane region" description="Helical" evidence="7">
    <location>
        <begin position="79"/>
        <end position="99"/>
    </location>
</feature>
<gene>
    <name evidence="9" type="ORF">T190423A01A_80088</name>
</gene>
<feature type="domain" description="Fatty acid hydroxylase" evidence="8">
    <location>
        <begin position="126"/>
        <end position="258"/>
    </location>
</feature>
<dbReference type="PANTHER" id="PTHR21624:SF1">
    <property type="entry name" value="ALKYLGLYCEROL MONOOXYGENASE"/>
    <property type="match status" value="1"/>
</dbReference>
<sequence>MSKTRLIIYSLVIIGTIVGIPHYVADNFNIAEYTNETVDRFFYIFNDLSVLYIIVPFFVLELVRYLVTKRLNKDLALDSVANVLTVGFFTVINYILGFLFATKLYVWAWEFRFFDELPLTWVTITSCILLADFLYYWEHRLMHELAAGWVTHTVHHSSPHFNMSVAYRFGPLDGFFPLFFSVPAVMLGFNPFLMLAAELFVQTFQAVLHTEIIGKLFKPIEYIFNTPSHHRVHHGSNRQYWDKNYAGILIIWDRMLGTFEPEEEKVVYGISEPLNSVNPIKVFFHGITRFYDKLKHTKGFGNKLLSFVKRPHWMPKGQTYPPQQVSDK</sequence>
<protein>
    <submittedName>
        <fullName evidence="9">Alkylglycerol monooxygenase</fullName>
        <ecNumber evidence="9">1.14.16.5</ecNumber>
    </submittedName>
</protein>
<evidence type="ECO:0000313" key="10">
    <source>
        <dbReference type="Proteomes" id="UP001497527"/>
    </source>
</evidence>
<feature type="transmembrane region" description="Helical" evidence="7">
    <location>
        <begin position="175"/>
        <end position="197"/>
    </location>
</feature>
<dbReference type="RefSeq" id="WP_348718843.1">
    <property type="nucleotide sequence ID" value="NZ_CAXJIO010000017.1"/>
</dbReference>